<accession>A0A0F9T5N6</accession>
<evidence type="ECO:0000256" key="2">
    <source>
        <dbReference type="ARBA" id="ARBA00022475"/>
    </source>
</evidence>
<feature type="transmembrane region" description="Helical" evidence="6">
    <location>
        <begin position="304"/>
        <end position="321"/>
    </location>
</feature>
<feature type="transmembrane region" description="Helical" evidence="6">
    <location>
        <begin position="255"/>
        <end position="272"/>
    </location>
</feature>
<protein>
    <recommendedName>
        <fullName evidence="8">ABC transporter permease</fullName>
    </recommendedName>
</protein>
<comment type="caution">
    <text evidence="7">The sequence shown here is derived from an EMBL/GenBank/DDBJ whole genome shotgun (WGS) entry which is preliminary data.</text>
</comment>
<evidence type="ECO:0000313" key="7">
    <source>
        <dbReference type="EMBL" id="KKN76550.1"/>
    </source>
</evidence>
<evidence type="ECO:0008006" key="8">
    <source>
        <dbReference type="Google" id="ProtNLM"/>
    </source>
</evidence>
<sequence>MASLQRQGSHAARSASRMPRWIRLVNGPQTLGRGPLFWVGFALAIGAAVVYPAFADAWSVGNTAYFLCWVFMALGLSLIWGYTGALSFGQTAFFGLAGYTYGVVTINFGAAYGLTLVGLLLGVGMSCLGAALLGYMLFYGRISGVFLGIVTLSTTLVFATFMAQTAGSQWAIGDARLGGDNGMTGMPPLTIPWAGGDIALYSGVPLYYLLLAMLVLCYLALRILVNSRFGNVLVAIRENPHRAEMLGYDIRRYQLIAFVIGSGLAGLSGVLYTAWGQYISPSNMNLAAAALPIIWVAVGGRKDLTATLVGTLVVLGIFQNLTIYGSYYAFVIMGLLLVVVVVYLPEGLIPGLVRLFGRLRQRKEDMS</sequence>
<feature type="transmembrane region" description="Helical" evidence="6">
    <location>
        <begin position="327"/>
        <end position="353"/>
    </location>
</feature>
<keyword evidence="3 6" id="KW-0812">Transmembrane</keyword>
<reference evidence="7" key="1">
    <citation type="journal article" date="2015" name="Nature">
        <title>Complex archaea that bridge the gap between prokaryotes and eukaryotes.</title>
        <authorList>
            <person name="Spang A."/>
            <person name="Saw J.H."/>
            <person name="Jorgensen S.L."/>
            <person name="Zaremba-Niedzwiedzka K."/>
            <person name="Martijn J."/>
            <person name="Lind A.E."/>
            <person name="van Eijk R."/>
            <person name="Schleper C."/>
            <person name="Guy L."/>
            <person name="Ettema T.J."/>
        </authorList>
    </citation>
    <scope>NUCLEOTIDE SEQUENCE</scope>
</reference>
<feature type="transmembrane region" description="Helical" evidence="6">
    <location>
        <begin position="278"/>
        <end position="297"/>
    </location>
</feature>
<dbReference type="PANTHER" id="PTHR30482">
    <property type="entry name" value="HIGH-AFFINITY BRANCHED-CHAIN AMINO ACID TRANSPORT SYSTEM PERMEASE"/>
    <property type="match status" value="1"/>
</dbReference>
<dbReference type="InterPro" id="IPR001851">
    <property type="entry name" value="ABC_transp_permease"/>
</dbReference>
<evidence type="ECO:0000256" key="6">
    <source>
        <dbReference type="SAM" id="Phobius"/>
    </source>
</evidence>
<evidence type="ECO:0000256" key="3">
    <source>
        <dbReference type="ARBA" id="ARBA00022692"/>
    </source>
</evidence>
<feature type="transmembrane region" description="Helical" evidence="6">
    <location>
        <begin position="198"/>
        <end position="221"/>
    </location>
</feature>
<dbReference type="EMBL" id="LAZR01000294">
    <property type="protein sequence ID" value="KKN76550.1"/>
    <property type="molecule type" value="Genomic_DNA"/>
</dbReference>
<keyword evidence="5 6" id="KW-0472">Membrane</keyword>
<proteinExistence type="predicted"/>
<evidence type="ECO:0000256" key="5">
    <source>
        <dbReference type="ARBA" id="ARBA00023136"/>
    </source>
</evidence>
<dbReference type="AlphaFoldDB" id="A0A0F9T5N6"/>
<gene>
    <name evidence="7" type="ORF">LCGC14_0369210</name>
</gene>
<feature type="transmembrane region" description="Helical" evidence="6">
    <location>
        <begin position="36"/>
        <end position="54"/>
    </location>
</feature>
<feature type="transmembrane region" description="Helical" evidence="6">
    <location>
        <begin position="92"/>
        <end position="110"/>
    </location>
</feature>
<dbReference type="GO" id="GO:0015658">
    <property type="term" value="F:branched-chain amino acid transmembrane transporter activity"/>
    <property type="evidence" value="ECO:0007669"/>
    <property type="project" value="InterPro"/>
</dbReference>
<dbReference type="InterPro" id="IPR043428">
    <property type="entry name" value="LivM-like"/>
</dbReference>
<keyword evidence="4 6" id="KW-1133">Transmembrane helix</keyword>
<feature type="transmembrane region" description="Helical" evidence="6">
    <location>
        <begin position="60"/>
        <end position="80"/>
    </location>
</feature>
<evidence type="ECO:0000256" key="1">
    <source>
        <dbReference type="ARBA" id="ARBA00004651"/>
    </source>
</evidence>
<keyword evidence="2" id="KW-1003">Cell membrane</keyword>
<name>A0A0F9T5N6_9ZZZZ</name>
<evidence type="ECO:0000256" key="4">
    <source>
        <dbReference type="ARBA" id="ARBA00022989"/>
    </source>
</evidence>
<dbReference type="CDD" id="cd06581">
    <property type="entry name" value="TM_PBP1_LivM_like"/>
    <property type="match status" value="1"/>
</dbReference>
<organism evidence="7">
    <name type="scientific">marine sediment metagenome</name>
    <dbReference type="NCBI Taxonomy" id="412755"/>
    <lineage>
        <taxon>unclassified sequences</taxon>
        <taxon>metagenomes</taxon>
        <taxon>ecological metagenomes</taxon>
    </lineage>
</organism>
<dbReference type="Pfam" id="PF02653">
    <property type="entry name" value="BPD_transp_2"/>
    <property type="match status" value="1"/>
</dbReference>
<feature type="transmembrane region" description="Helical" evidence="6">
    <location>
        <begin position="116"/>
        <end position="138"/>
    </location>
</feature>
<dbReference type="GO" id="GO:0005886">
    <property type="term" value="C:plasma membrane"/>
    <property type="evidence" value="ECO:0007669"/>
    <property type="project" value="UniProtKB-SubCell"/>
</dbReference>
<dbReference type="PANTHER" id="PTHR30482:SF4">
    <property type="entry name" value="SLR1201 PROTEIN"/>
    <property type="match status" value="1"/>
</dbReference>
<feature type="transmembrane region" description="Helical" evidence="6">
    <location>
        <begin position="145"/>
        <end position="163"/>
    </location>
</feature>
<comment type="subcellular location">
    <subcellularLocation>
        <location evidence="1">Cell membrane</location>
        <topology evidence="1">Multi-pass membrane protein</topology>
    </subcellularLocation>
</comment>